<dbReference type="GO" id="GO:0005828">
    <property type="term" value="C:kinetochore microtubule"/>
    <property type="evidence" value="ECO:0007669"/>
    <property type="project" value="TreeGrafter"/>
</dbReference>
<dbReference type="PANTHER" id="PTHR15688">
    <property type="entry name" value="KINETOCHORE-ASSOCIATED PROTEIN 1"/>
    <property type="match status" value="1"/>
</dbReference>
<dbReference type="GO" id="GO:1990423">
    <property type="term" value="C:RZZ complex"/>
    <property type="evidence" value="ECO:0007669"/>
    <property type="project" value="TreeGrafter"/>
</dbReference>
<dbReference type="OrthoDB" id="5868545at2759"/>
<dbReference type="GO" id="GO:0007094">
    <property type="term" value="P:mitotic spindle assembly checkpoint signaling"/>
    <property type="evidence" value="ECO:0007669"/>
    <property type="project" value="TreeGrafter"/>
</dbReference>
<evidence type="ECO:0000313" key="4">
    <source>
        <dbReference type="EMBL" id="VDD93411.1"/>
    </source>
</evidence>
<dbReference type="STRING" id="51028.A0A0N4VDJ2"/>
<feature type="domain" description="KNTC1 third ARM-repeats" evidence="2">
    <location>
        <begin position="1186"/>
        <end position="1377"/>
    </location>
</feature>
<sequence>MTAVRRKFTCVDVDFGEDETRNFGRRNEFSAPTSLYEIHTIATITEEENDENLSPETEETAVEYKNPFVRCCNTDEFIAVAELSEKKFCGKTAFSIKPCCSDYYISVVNGQTCYTVCLLDLQNALAVYNEPKETKGILEQLQKTRVDIVQFDDSLISDLTILPLMSSNLLLPGKSNENILLTEIGGSKKLISHLPLEGHCGFVRARECSTSGLLLLLAEDGTFFILDLITCVIVVEKKILPSEFRPIDFVIIDCELAELSASTKVAFLVEHENTVQLQVRHFGDGGLLYSVVVNNNSLLLNTSSKEDGTVFLTEFVDSKQRTDASIRLRSVSECQPDMRLQRMLIRCQFDEAEQLANLFGLDLQKVYVARANYLLSCLDSDVEDQGLFDAFIACLDKIEDNNWVGESCTAGATLCRSFNWIVSILRYAETRNITDPETKESLCRLRYNLSTYRMLFGPEKASFDRESAWNDFVSDDNWKELFLSFCKEGCGTEARLLWNRYNCVLKPWMQDSFAAFSSFVDILTSKEKYPVELFELAEHELLPVALYAHPNELSETFFDWILSFGNKLEVLHPIEFPENALDVCSIMERTANAMIASAITPLQQAQLAHSLAVIHIDSENEEYPMGRLNVYVKDLREMVKLKKKYECCLSHKLYKEQTKESICHLILSRAKNVQLVSPNIKQFAVPYMEEYRLDVDQTLFNYILELSRISSDVAANLNYWDGRCLAVAENIGSRALRCRAVISIAKRAHPPWVQQLRDTVDLMMNDANVDSSLKVELRKLCDLAQLGQVLIPYSIPFSCVEALISGSRYVTSLISFMLRQEQVERNLEKRTIDSLKVVQIVEKLKPGILSKEVCLLQCCNYIISTFEEKDMFCTLNRFINALNESDRKEVVERLVMNVLDKLDDAADILTLEEQHLRMVRINAALCVLSRFSNEVLEFAELLTIHPERACVIAVNCCVDQKESLLAIYYAKSGLRGSIKVGKELLDASMLCYMFGLWNLHDLAVNNCLDDLLVLAEALTDLTPLLVEAVGFKVVLHYPLLIVATYINLFLLVLEQCKISDGEKVTSAGRVRSIVIEQNTEKSEIYGMNHRLGIYRPSSDGAIFEKGDAVRAVAFVARSVLEQGSKSSNELAEFYEEMRNNWDSLFSFLSLNNQPFLELCCRSFSTFLPCFKDQVSIQFDMMSNSLRTLSERVLLQYPSDLCLVSSALFTVTLETAKKTLLDLRNWAKSRKTPQLMLNLIRVSRFICILYGDRSAIEQMTQYYIICIWTRRMGKLKASMPNDLAIKSVVQEFVKAQVPVNELLDFCSDFGLDKCEAVLQYALRTAELCSIQKDDNIAEEMFRLASNAFQILTVTEDIFLRLYDSLMLLCSYNYRVIQLYITEMKKRVKEDEECQIMLIQRLCTLYSFLTVTQRVNAPTESELRWYQERQKCIEQKELLAASTFFTTVESASTTLNCTGVVGTGDSEPFAEGLYEKPSIVLSSLPPLSRSRLPFHVFLFEDEKDIKNILLPIINAELTLFTVNSWQRLARSLPHLSLSRSRLLSGTVMVVIKRHIQNGTTITDDEISSIQTLLYNTSNQMAIVADLSQGFKSIPLCETKIRLLEIGINISEMWLQSSELQHPLSDDARSYVECWLKKLIPSLKLFKTEYLLQKASLLKRETVDMVKSAEQLVVYIYSNEINWSDSRDKEEKLDLINKIAEIHSLDLVTIQAKVLEAWLPGSSSEKLNFDLNDTDGEVAMKEVDENEGVLRLPYLDISLTSGSIERLLYGRLIEVSGIDLHLKTFLDKDKPALVRSLLSSNYRQTSQLAYLVSCMVVDYRVYDRSVVEVLLGRLHASRNREMLIGLLRFCRDHKDLTTVRNLAHLWARTADWMACDIDLSSPAAKALIHKFLNFCLSCPVEGGRAFGTLFTTIDGLQLPLSSQLIRVAASATSPCIQKTQLGNGKSALDICLEWEKSE</sequence>
<evidence type="ECO:0000259" key="1">
    <source>
        <dbReference type="Pfam" id="PF10493"/>
    </source>
</evidence>
<protein>
    <submittedName>
        <fullName evidence="6">Rod_C domain-containing protein</fullName>
    </submittedName>
</protein>
<evidence type="ECO:0000259" key="2">
    <source>
        <dbReference type="Pfam" id="PF24515"/>
    </source>
</evidence>
<dbReference type="InterPro" id="IPR019527">
    <property type="entry name" value="RZZ-complex_KNTC1/ROD_C"/>
</dbReference>
<dbReference type="PANTHER" id="PTHR15688:SF1">
    <property type="entry name" value="KINETOCHORE-ASSOCIATED PROTEIN 1"/>
    <property type="match status" value="1"/>
</dbReference>
<dbReference type="Pfam" id="PF24520">
    <property type="entry name" value="ARM_KNTC1_1st"/>
    <property type="match status" value="1"/>
</dbReference>
<dbReference type="Proteomes" id="UP000274131">
    <property type="component" value="Unassembled WGS sequence"/>
</dbReference>
<name>A0A0N4VDJ2_ENTVE</name>
<dbReference type="WBParaSite" id="EVEC_0000867801-mRNA-1">
    <property type="protein sequence ID" value="EVEC_0000867801-mRNA-1"/>
    <property type="gene ID" value="EVEC_0000867801"/>
</dbReference>
<dbReference type="InterPro" id="IPR055403">
    <property type="entry name" value="ARM_KNTC1_1st"/>
</dbReference>
<dbReference type="InterPro" id="IPR055405">
    <property type="entry name" value="ARM_KNTC1_3rd"/>
</dbReference>
<keyword evidence="5" id="KW-1185">Reference proteome</keyword>
<gene>
    <name evidence="4" type="ORF">EVEC_LOCUS8162</name>
</gene>
<dbReference type="Pfam" id="PF10493">
    <property type="entry name" value="Rod_C"/>
    <property type="match status" value="1"/>
</dbReference>
<feature type="domain" description="RZZ complex subunit KNTC1/ROD C-terminal" evidence="1">
    <location>
        <begin position="1482"/>
        <end position="1765"/>
    </location>
</feature>
<dbReference type="GO" id="GO:0031267">
    <property type="term" value="F:small GTPase binding"/>
    <property type="evidence" value="ECO:0007669"/>
    <property type="project" value="TreeGrafter"/>
</dbReference>
<proteinExistence type="predicted"/>
<dbReference type="GO" id="GO:1903394">
    <property type="term" value="P:protein localization to kinetochore involved in kinetochore assembly"/>
    <property type="evidence" value="ECO:0007669"/>
    <property type="project" value="TreeGrafter"/>
</dbReference>
<evidence type="ECO:0000259" key="3">
    <source>
        <dbReference type="Pfam" id="PF24520"/>
    </source>
</evidence>
<feature type="domain" description="KNTC1 first ARM-repeats" evidence="3">
    <location>
        <begin position="342"/>
        <end position="581"/>
    </location>
</feature>
<dbReference type="EMBL" id="UXUI01009292">
    <property type="protein sequence ID" value="VDD93411.1"/>
    <property type="molecule type" value="Genomic_DNA"/>
</dbReference>
<organism evidence="6">
    <name type="scientific">Enterobius vermicularis</name>
    <name type="common">Human pinworm</name>
    <dbReference type="NCBI Taxonomy" id="51028"/>
    <lineage>
        <taxon>Eukaryota</taxon>
        <taxon>Metazoa</taxon>
        <taxon>Ecdysozoa</taxon>
        <taxon>Nematoda</taxon>
        <taxon>Chromadorea</taxon>
        <taxon>Rhabditida</taxon>
        <taxon>Spirurina</taxon>
        <taxon>Oxyuridomorpha</taxon>
        <taxon>Oxyuroidea</taxon>
        <taxon>Oxyuridae</taxon>
        <taxon>Enterobius</taxon>
    </lineage>
</organism>
<evidence type="ECO:0000313" key="5">
    <source>
        <dbReference type="Proteomes" id="UP000274131"/>
    </source>
</evidence>
<dbReference type="InterPro" id="IPR052802">
    <property type="entry name" value="KNTC1"/>
</dbReference>
<reference evidence="6" key="1">
    <citation type="submission" date="2017-02" db="UniProtKB">
        <authorList>
            <consortium name="WormBaseParasite"/>
        </authorList>
    </citation>
    <scope>IDENTIFICATION</scope>
</reference>
<dbReference type="Pfam" id="PF24515">
    <property type="entry name" value="ARM_KNTC1_3rd"/>
    <property type="match status" value="1"/>
</dbReference>
<dbReference type="GO" id="GO:0005737">
    <property type="term" value="C:cytoplasm"/>
    <property type="evidence" value="ECO:0007669"/>
    <property type="project" value="TreeGrafter"/>
</dbReference>
<dbReference type="GO" id="GO:0000070">
    <property type="term" value="P:mitotic sister chromatid segregation"/>
    <property type="evidence" value="ECO:0007669"/>
    <property type="project" value="TreeGrafter"/>
</dbReference>
<reference evidence="4 5" key="2">
    <citation type="submission" date="2018-10" db="EMBL/GenBank/DDBJ databases">
        <authorList>
            <consortium name="Pathogen Informatics"/>
        </authorList>
    </citation>
    <scope>NUCLEOTIDE SEQUENCE [LARGE SCALE GENOMIC DNA]</scope>
</reference>
<accession>A0A0N4VDJ2</accession>
<evidence type="ECO:0000313" key="6">
    <source>
        <dbReference type="WBParaSite" id="EVEC_0000867801-mRNA-1"/>
    </source>
</evidence>